<dbReference type="AlphaFoldDB" id="A7EAA9"/>
<keyword evidence="2" id="KW-1185">Reference proteome</keyword>
<name>A7EAA9_SCLS1</name>
<evidence type="ECO:0000313" key="1">
    <source>
        <dbReference type="EMBL" id="EDN99387.1"/>
    </source>
</evidence>
<protein>
    <submittedName>
        <fullName evidence="1">Uncharacterized protein</fullName>
    </submittedName>
</protein>
<dbReference type="Proteomes" id="UP000001312">
    <property type="component" value="Unassembled WGS sequence"/>
</dbReference>
<gene>
    <name evidence="1" type="ORF">SS1G_02241</name>
</gene>
<dbReference type="GeneID" id="5492472"/>
<dbReference type="EMBL" id="CH476623">
    <property type="protein sequence ID" value="EDN99387.1"/>
    <property type="molecule type" value="Genomic_DNA"/>
</dbReference>
<dbReference type="HOGENOM" id="CLU_3335864_0_0_1"/>
<dbReference type="RefSeq" id="XP_001596025.1">
    <property type="nucleotide sequence ID" value="XM_001595975.1"/>
</dbReference>
<sequence length="38" mass="4581">MEKELKEEMEMKKNDKLKEIKELWDKLDGVTESAIKKD</sequence>
<proteinExistence type="predicted"/>
<reference evidence="2" key="1">
    <citation type="journal article" date="2011" name="PLoS Genet.">
        <title>Genomic analysis of the necrotrophic fungal pathogens Sclerotinia sclerotiorum and Botrytis cinerea.</title>
        <authorList>
            <person name="Amselem J."/>
            <person name="Cuomo C.A."/>
            <person name="van Kan J.A."/>
            <person name="Viaud M."/>
            <person name="Benito E.P."/>
            <person name="Couloux A."/>
            <person name="Coutinho P.M."/>
            <person name="de Vries R.P."/>
            <person name="Dyer P.S."/>
            <person name="Fillinger S."/>
            <person name="Fournier E."/>
            <person name="Gout L."/>
            <person name="Hahn M."/>
            <person name="Kohn L."/>
            <person name="Lapalu N."/>
            <person name="Plummer K.M."/>
            <person name="Pradier J.M."/>
            <person name="Quevillon E."/>
            <person name="Sharon A."/>
            <person name="Simon A."/>
            <person name="ten Have A."/>
            <person name="Tudzynski B."/>
            <person name="Tudzynski P."/>
            <person name="Wincker P."/>
            <person name="Andrew M."/>
            <person name="Anthouard V."/>
            <person name="Beever R.E."/>
            <person name="Beffa R."/>
            <person name="Benoit I."/>
            <person name="Bouzid O."/>
            <person name="Brault B."/>
            <person name="Chen Z."/>
            <person name="Choquer M."/>
            <person name="Collemare J."/>
            <person name="Cotton P."/>
            <person name="Danchin E.G."/>
            <person name="Da Silva C."/>
            <person name="Gautier A."/>
            <person name="Giraud C."/>
            <person name="Giraud T."/>
            <person name="Gonzalez C."/>
            <person name="Grossetete S."/>
            <person name="Guldener U."/>
            <person name="Henrissat B."/>
            <person name="Howlett B.J."/>
            <person name="Kodira C."/>
            <person name="Kretschmer M."/>
            <person name="Lappartient A."/>
            <person name="Leroch M."/>
            <person name="Levis C."/>
            <person name="Mauceli E."/>
            <person name="Neuveglise C."/>
            <person name="Oeser B."/>
            <person name="Pearson M."/>
            <person name="Poulain J."/>
            <person name="Poussereau N."/>
            <person name="Quesneville H."/>
            <person name="Rascle C."/>
            <person name="Schumacher J."/>
            <person name="Segurens B."/>
            <person name="Sexton A."/>
            <person name="Silva E."/>
            <person name="Sirven C."/>
            <person name="Soanes D.M."/>
            <person name="Talbot N.J."/>
            <person name="Templeton M."/>
            <person name="Yandava C."/>
            <person name="Yarden O."/>
            <person name="Zeng Q."/>
            <person name="Rollins J.A."/>
            <person name="Lebrun M.H."/>
            <person name="Dickman M."/>
        </authorList>
    </citation>
    <scope>NUCLEOTIDE SEQUENCE [LARGE SCALE GENOMIC DNA]</scope>
    <source>
        <strain evidence="2">ATCC 18683 / 1980 / Ss-1</strain>
    </source>
</reference>
<dbReference type="InParanoid" id="A7EAA9"/>
<accession>A7EAA9</accession>
<organism evidence="1 2">
    <name type="scientific">Sclerotinia sclerotiorum (strain ATCC 18683 / 1980 / Ss-1)</name>
    <name type="common">White mold</name>
    <name type="synonym">Whetzelinia sclerotiorum</name>
    <dbReference type="NCBI Taxonomy" id="665079"/>
    <lineage>
        <taxon>Eukaryota</taxon>
        <taxon>Fungi</taxon>
        <taxon>Dikarya</taxon>
        <taxon>Ascomycota</taxon>
        <taxon>Pezizomycotina</taxon>
        <taxon>Leotiomycetes</taxon>
        <taxon>Helotiales</taxon>
        <taxon>Sclerotiniaceae</taxon>
        <taxon>Sclerotinia</taxon>
    </lineage>
</organism>
<dbReference type="KEGG" id="ssl:SS1G_02241"/>
<evidence type="ECO:0000313" key="2">
    <source>
        <dbReference type="Proteomes" id="UP000001312"/>
    </source>
</evidence>